<reference evidence="1 2" key="1">
    <citation type="submission" date="2023-07" db="EMBL/GenBank/DDBJ databases">
        <title>Genomic Encyclopedia of Type Strains, Phase IV (KMG-IV): sequencing the most valuable type-strain genomes for metagenomic binning, comparative biology and taxonomic classification.</title>
        <authorList>
            <person name="Goeker M."/>
        </authorList>
    </citation>
    <scope>NUCLEOTIDE SEQUENCE [LARGE SCALE GENOMIC DNA]</scope>
    <source>
        <strain evidence="1 2">DSM 16460</strain>
    </source>
</reference>
<evidence type="ECO:0000313" key="2">
    <source>
        <dbReference type="Proteomes" id="UP001224359"/>
    </source>
</evidence>
<accession>A0ABT9VCU1</accession>
<proteinExistence type="predicted"/>
<name>A0ABT9VCU1_9BACI</name>
<keyword evidence="2" id="KW-1185">Reference proteome</keyword>
<comment type="caution">
    <text evidence="1">The sequence shown here is derived from an EMBL/GenBank/DDBJ whole genome shotgun (WGS) entry which is preliminary data.</text>
</comment>
<sequence>MLYRLPAAEDLTNGEYQFLLKAQRAHVIKLNSDKHSDFDVNNIVEVTRNMDEYCVDVQYLNGEWFHYYPDGSWSVHNKKSPHKK</sequence>
<dbReference type="Proteomes" id="UP001224359">
    <property type="component" value="Unassembled WGS sequence"/>
</dbReference>
<gene>
    <name evidence="1" type="ORF">J2S77_000744</name>
</gene>
<dbReference type="EMBL" id="JAUSTQ010000002">
    <property type="protein sequence ID" value="MDQ0158788.1"/>
    <property type="molecule type" value="Genomic_DNA"/>
</dbReference>
<protein>
    <submittedName>
        <fullName evidence="1">Uncharacterized protein</fullName>
    </submittedName>
</protein>
<organism evidence="1 2">
    <name type="scientific">Alkalibacillus salilacus</name>
    <dbReference type="NCBI Taxonomy" id="284582"/>
    <lineage>
        <taxon>Bacteria</taxon>
        <taxon>Bacillati</taxon>
        <taxon>Bacillota</taxon>
        <taxon>Bacilli</taxon>
        <taxon>Bacillales</taxon>
        <taxon>Bacillaceae</taxon>
        <taxon>Alkalibacillus</taxon>
    </lineage>
</organism>
<evidence type="ECO:0000313" key="1">
    <source>
        <dbReference type="EMBL" id="MDQ0158788.1"/>
    </source>
</evidence>
<dbReference type="RefSeq" id="WP_306974755.1">
    <property type="nucleotide sequence ID" value="NZ_JAUSTQ010000002.1"/>
</dbReference>